<feature type="transmembrane region" description="Helical" evidence="1">
    <location>
        <begin position="383"/>
        <end position="406"/>
    </location>
</feature>
<organism evidence="3 4">
    <name type="scientific">Filimonas lacunae</name>
    <dbReference type="NCBI Taxonomy" id="477680"/>
    <lineage>
        <taxon>Bacteria</taxon>
        <taxon>Pseudomonadati</taxon>
        <taxon>Bacteroidota</taxon>
        <taxon>Chitinophagia</taxon>
        <taxon>Chitinophagales</taxon>
        <taxon>Chitinophagaceae</taxon>
        <taxon>Filimonas</taxon>
    </lineage>
</organism>
<dbReference type="Proteomes" id="UP000186917">
    <property type="component" value="Unassembled WGS sequence"/>
</dbReference>
<feature type="transmembrane region" description="Helical" evidence="1">
    <location>
        <begin position="77"/>
        <end position="98"/>
    </location>
</feature>
<keyword evidence="1" id="KW-1133">Transmembrane helix</keyword>
<dbReference type="InterPro" id="IPR011415">
    <property type="entry name" value="SpmA_SpmB"/>
</dbReference>
<feature type="transmembrane region" description="Helical" evidence="1">
    <location>
        <begin position="268"/>
        <end position="286"/>
    </location>
</feature>
<dbReference type="GO" id="GO:0005886">
    <property type="term" value="C:plasma membrane"/>
    <property type="evidence" value="ECO:0007669"/>
    <property type="project" value="TreeGrafter"/>
</dbReference>
<protein>
    <submittedName>
        <fullName evidence="3">Spore maturation protein SpmA</fullName>
    </submittedName>
</protein>
<keyword evidence="1" id="KW-0812">Transmembrane</keyword>
<feature type="transmembrane region" description="Helical" evidence="1">
    <location>
        <begin position="33"/>
        <end position="56"/>
    </location>
</feature>
<reference evidence="4" key="1">
    <citation type="submission" date="2017-01" db="EMBL/GenBank/DDBJ databases">
        <authorList>
            <person name="Varghese N."/>
            <person name="Submissions S."/>
        </authorList>
    </citation>
    <scope>NUCLEOTIDE SEQUENCE [LARGE SCALE GENOMIC DNA]</scope>
    <source>
        <strain evidence="4">DSM 21054</strain>
    </source>
</reference>
<keyword evidence="4" id="KW-1185">Reference proteome</keyword>
<evidence type="ECO:0000256" key="1">
    <source>
        <dbReference type="SAM" id="Phobius"/>
    </source>
</evidence>
<feature type="transmembrane region" description="Helical" evidence="1">
    <location>
        <begin position="9"/>
        <end position="27"/>
    </location>
</feature>
<evidence type="ECO:0000313" key="3">
    <source>
        <dbReference type="EMBL" id="SIT28495.1"/>
    </source>
</evidence>
<dbReference type="InterPro" id="IPR052549">
    <property type="entry name" value="SpmB"/>
</dbReference>
<accession>A0A173MEG7</accession>
<dbReference type="KEGG" id="fln:FLA_1833"/>
<feature type="domain" description="Nucleoside transporter/FeoB GTPase Gate" evidence="2">
    <location>
        <begin position="83"/>
        <end position="188"/>
    </location>
</feature>
<feature type="domain" description="Nucleoside transporter/FeoB GTPase Gate" evidence="2">
    <location>
        <begin position="307"/>
        <end position="412"/>
    </location>
</feature>
<feature type="transmembrane region" description="Helical" evidence="1">
    <location>
        <begin position="232"/>
        <end position="256"/>
    </location>
</feature>
<dbReference type="PANTHER" id="PTHR35793">
    <property type="entry name" value="INNER MEMBRANE PROTEIN YJIG"/>
    <property type="match status" value="1"/>
</dbReference>
<feature type="transmembrane region" description="Helical" evidence="1">
    <location>
        <begin position="171"/>
        <end position="193"/>
    </location>
</feature>
<name>A0A173MEG7_9BACT</name>
<evidence type="ECO:0000259" key="2">
    <source>
        <dbReference type="Pfam" id="PF07670"/>
    </source>
</evidence>
<feature type="transmembrane region" description="Helical" evidence="1">
    <location>
        <begin position="306"/>
        <end position="324"/>
    </location>
</feature>
<feature type="transmembrane region" description="Helical" evidence="1">
    <location>
        <begin position="418"/>
        <end position="440"/>
    </location>
</feature>
<dbReference type="PANTHER" id="PTHR35793:SF2">
    <property type="entry name" value="INNER MEMBRANE PROTEIN YJIG"/>
    <property type="match status" value="1"/>
</dbReference>
<dbReference type="RefSeq" id="WP_084206405.1">
    <property type="nucleotide sequence ID" value="NZ_AP017422.1"/>
</dbReference>
<keyword evidence="1" id="KW-0472">Membrane</keyword>
<sequence length="441" mass="47433">MGLLDFSKILYSVVAVLGGIALIRGAVRHKNGALGIVWMLFFYVALVIGLFKFTFLQDVDIFRKLVDGVFDSAKISIMDVALPLAGTMVFFLGLMSIAEKAGAVNWLARMLNPFMTRLFPEVPDNHPAMGQMVMNFSANMLGLDNAATPFGLKAMESLQSLNKDKETASNAQIMFVILHTSGLVLIPLSIISYRLASHSANPASVFIPCVLGTVITTLAAIVIIGIRQRIKWDWVLVCWMLGIAAAVALLSITVGMMSAENKGVFSKVAGNLILLLLIVIIISGGVWKKVNVFDAFIEGAKGGFDVVLKIIPYLVALLVGIRVFRESGALAYITDGLSFIIGYTGVNTDFVPALPTAIMKPFSGGGARGLMIDTMTVYGPDSFVGQLACVFHGSADSTFYIVAVYFGSVGIKKVRYAISMGLLAELIGVIAAIFIAYIFFH</sequence>
<evidence type="ECO:0000313" key="4">
    <source>
        <dbReference type="Proteomes" id="UP000186917"/>
    </source>
</evidence>
<feature type="transmembrane region" description="Helical" evidence="1">
    <location>
        <begin position="205"/>
        <end position="226"/>
    </location>
</feature>
<dbReference type="EMBL" id="FTOR01000008">
    <property type="protein sequence ID" value="SIT28495.1"/>
    <property type="molecule type" value="Genomic_DNA"/>
</dbReference>
<dbReference type="InterPro" id="IPR011642">
    <property type="entry name" value="Gate_dom"/>
</dbReference>
<dbReference type="PIRSF" id="PIRSF036542">
    <property type="entry name" value="SpmA_SpmB"/>
    <property type="match status" value="1"/>
</dbReference>
<dbReference type="Pfam" id="PF07670">
    <property type="entry name" value="Gate"/>
    <property type="match status" value="2"/>
</dbReference>
<dbReference type="STRING" id="477680.SAMN05421788_10839"/>
<proteinExistence type="predicted"/>
<gene>
    <name evidence="3" type="ORF">SAMN05421788_10839</name>
</gene>
<dbReference type="AlphaFoldDB" id="A0A173MEG7"/>
<dbReference type="OrthoDB" id="9805623at2"/>